<dbReference type="EMBL" id="MGEP01000013">
    <property type="protein sequence ID" value="OGL87387.1"/>
    <property type="molecule type" value="Genomic_DNA"/>
</dbReference>
<dbReference type="PROSITE" id="PS00211">
    <property type="entry name" value="ABC_TRANSPORTER_1"/>
    <property type="match status" value="1"/>
</dbReference>
<dbReference type="AlphaFoldDB" id="A0A1F7VBJ6"/>
<evidence type="ECO:0000313" key="5">
    <source>
        <dbReference type="EMBL" id="OGL87387.1"/>
    </source>
</evidence>
<reference evidence="5 6" key="1">
    <citation type="journal article" date="2016" name="Nat. Commun.">
        <title>Thousands of microbial genomes shed light on interconnected biogeochemical processes in an aquifer system.</title>
        <authorList>
            <person name="Anantharaman K."/>
            <person name="Brown C.T."/>
            <person name="Hug L.A."/>
            <person name="Sharon I."/>
            <person name="Castelle C.J."/>
            <person name="Probst A.J."/>
            <person name="Thomas B.C."/>
            <person name="Singh A."/>
            <person name="Wilkins M.J."/>
            <person name="Karaoz U."/>
            <person name="Brodie E.L."/>
            <person name="Williams K.H."/>
            <person name="Hubbard S.S."/>
            <person name="Banfield J.F."/>
        </authorList>
    </citation>
    <scope>NUCLEOTIDE SEQUENCE [LARGE SCALE GENOMIC DNA]</scope>
</reference>
<dbReference type="GO" id="GO:0022857">
    <property type="term" value="F:transmembrane transporter activity"/>
    <property type="evidence" value="ECO:0007669"/>
    <property type="project" value="TreeGrafter"/>
</dbReference>
<dbReference type="SMART" id="SM00382">
    <property type="entry name" value="AAA"/>
    <property type="match status" value="1"/>
</dbReference>
<dbReference type="InterPro" id="IPR003439">
    <property type="entry name" value="ABC_transporter-like_ATP-bd"/>
</dbReference>
<dbReference type="GO" id="GO:0005524">
    <property type="term" value="F:ATP binding"/>
    <property type="evidence" value="ECO:0007669"/>
    <property type="project" value="UniProtKB-KW"/>
</dbReference>
<evidence type="ECO:0000256" key="3">
    <source>
        <dbReference type="ARBA" id="ARBA00022840"/>
    </source>
</evidence>
<dbReference type="Proteomes" id="UP000178723">
    <property type="component" value="Unassembled WGS sequence"/>
</dbReference>
<accession>A0A1F7VBJ6</accession>
<dbReference type="STRING" id="1802407.A3I40_00080"/>
<proteinExistence type="predicted"/>
<keyword evidence="1" id="KW-0813">Transport</keyword>
<dbReference type="InterPro" id="IPR015854">
    <property type="entry name" value="ABC_transpr_LolD-like"/>
</dbReference>
<organism evidence="5 6">
    <name type="scientific">Candidatus Uhrbacteria bacterium RIFCSPLOWO2_02_FULL_48_12</name>
    <dbReference type="NCBI Taxonomy" id="1802407"/>
    <lineage>
        <taxon>Bacteria</taxon>
        <taxon>Candidatus Uhriibacteriota</taxon>
    </lineage>
</organism>
<dbReference type="InterPro" id="IPR003593">
    <property type="entry name" value="AAA+_ATPase"/>
</dbReference>
<dbReference type="PROSITE" id="PS50893">
    <property type="entry name" value="ABC_TRANSPORTER_2"/>
    <property type="match status" value="1"/>
</dbReference>
<dbReference type="GO" id="GO:0016887">
    <property type="term" value="F:ATP hydrolysis activity"/>
    <property type="evidence" value="ECO:0007669"/>
    <property type="project" value="InterPro"/>
</dbReference>
<sequence>MVALKGISLEIYPEEYIIFFGPSGCGKSTLLYTIAGLEVPDSGRIIVDGRDLAGLSKSDFVAYHRSRMGMVFQAFYLISSLSVLDNVILPQMFLQERAVKRKERGTKVLERFEIANLANRLPTELSGGQQQRVAICRAVINDPPMLFADEPVGNLDSRSAEKVMDLLYELNTRDKKTVILVTHDSRYLHYAHRVFYMKDGELVREVTNPERTQVREEKVQPFVAHALAEFARFYPHLDEGDLKAKFLSHYLMGIKDEEVQERLERFIRKRVSGQINRADFILSLNKPFAEGGVGLYEQTTLRLVDEADKIVDESKFVHEKFEHFPEKYDTLASGLDNVRNSLLSDYEGSLTPEELDRFDTIIKARLEGSIDHKQFRELLNKSWKEGGLGLHHQTAEKFSTRLELMLIDYPKEVAVAAPGDRS</sequence>
<evidence type="ECO:0000256" key="2">
    <source>
        <dbReference type="ARBA" id="ARBA00022741"/>
    </source>
</evidence>
<evidence type="ECO:0000256" key="1">
    <source>
        <dbReference type="ARBA" id="ARBA00022448"/>
    </source>
</evidence>
<dbReference type="Pfam" id="PF00005">
    <property type="entry name" value="ABC_tran"/>
    <property type="match status" value="1"/>
</dbReference>
<dbReference type="InterPro" id="IPR017871">
    <property type="entry name" value="ABC_transporter-like_CS"/>
</dbReference>
<name>A0A1F7VBJ6_9BACT</name>
<keyword evidence="3" id="KW-0067">ATP-binding</keyword>
<dbReference type="SUPFAM" id="SSF52540">
    <property type="entry name" value="P-loop containing nucleoside triphosphate hydrolases"/>
    <property type="match status" value="1"/>
</dbReference>
<dbReference type="InterPro" id="IPR027417">
    <property type="entry name" value="P-loop_NTPase"/>
</dbReference>
<evidence type="ECO:0000313" key="6">
    <source>
        <dbReference type="Proteomes" id="UP000178723"/>
    </source>
</evidence>
<evidence type="ECO:0000259" key="4">
    <source>
        <dbReference type="PROSITE" id="PS50893"/>
    </source>
</evidence>
<dbReference type="InterPro" id="IPR017911">
    <property type="entry name" value="MacB-like_ATP-bd"/>
</dbReference>
<dbReference type="PANTHER" id="PTHR24220">
    <property type="entry name" value="IMPORT ATP-BINDING PROTEIN"/>
    <property type="match status" value="1"/>
</dbReference>
<keyword evidence="2" id="KW-0547">Nucleotide-binding</keyword>
<feature type="domain" description="ABC transporter" evidence="4">
    <location>
        <begin position="2"/>
        <end position="224"/>
    </location>
</feature>
<dbReference type="Gene3D" id="3.40.50.300">
    <property type="entry name" value="P-loop containing nucleotide triphosphate hydrolases"/>
    <property type="match status" value="1"/>
</dbReference>
<dbReference type="GO" id="GO:0005886">
    <property type="term" value="C:plasma membrane"/>
    <property type="evidence" value="ECO:0007669"/>
    <property type="project" value="TreeGrafter"/>
</dbReference>
<dbReference type="CDD" id="cd03255">
    <property type="entry name" value="ABC_MJ0796_LolCDE_FtsE"/>
    <property type="match status" value="1"/>
</dbReference>
<comment type="caution">
    <text evidence="5">The sequence shown here is derived from an EMBL/GenBank/DDBJ whole genome shotgun (WGS) entry which is preliminary data.</text>
</comment>
<protein>
    <recommendedName>
        <fullName evidence="4">ABC transporter domain-containing protein</fullName>
    </recommendedName>
</protein>
<gene>
    <name evidence="5" type="ORF">A3I40_00080</name>
</gene>